<feature type="binding site" evidence="10">
    <location>
        <begin position="353"/>
        <end position="356"/>
    </location>
    <ligand>
        <name>ATP</name>
        <dbReference type="ChEBI" id="CHEBI:30616"/>
    </ligand>
</feature>
<organism evidence="12 13">
    <name type="scientific">Lentzea atacamensis</name>
    <dbReference type="NCBI Taxonomy" id="531938"/>
    <lineage>
        <taxon>Bacteria</taxon>
        <taxon>Bacillati</taxon>
        <taxon>Actinomycetota</taxon>
        <taxon>Actinomycetes</taxon>
        <taxon>Pseudonocardiales</taxon>
        <taxon>Pseudonocardiaceae</taxon>
        <taxon>Lentzea</taxon>
    </lineage>
</organism>
<dbReference type="InterPro" id="IPR036043">
    <property type="entry name" value="Phosphoglycerate_kinase_sf"/>
</dbReference>
<evidence type="ECO:0000313" key="12">
    <source>
        <dbReference type="EMBL" id="RAS59903.1"/>
    </source>
</evidence>
<evidence type="ECO:0000256" key="3">
    <source>
        <dbReference type="ARBA" id="ARBA00013061"/>
    </source>
</evidence>
<dbReference type="InterPro" id="IPR001576">
    <property type="entry name" value="Phosphoglycerate_kinase"/>
</dbReference>
<dbReference type="PROSITE" id="PS00111">
    <property type="entry name" value="PGLYCERATE_KINASE"/>
    <property type="match status" value="1"/>
</dbReference>
<dbReference type="PANTHER" id="PTHR11406">
    <property type="entry name" value="PHOSPHOGLYCERATE KINASE"/>
    <property type="match status" value="1"/>
</dbReference>
<name>A0ABX9DZ05_9PSEU</name>
<comment type="pathway">
    <text evidence="2 10">Carbohydrate degradation; glycolysis; pyruvate from D-glyceraldehyde 3-phosphate: step 2/5.</text>
</comment>
<dbReference type="EC" id="2.7.2.3" evidence="3 10"/>
<gene>
    <name evidence="10" type="primary">pgk</name>
    <name evidence="12" type="ORF">C8D87_113209</name>
</gene>
<proteinExistence type="inferred from homology"/>
<keyword evidence="10" id="KW-0963">Cytoplasm</keyword>
<evidence type="ECO:0000256" key="10">
    <source>
        <dbReference type="HAMAP-Rule" id="MF_00145"/>
    </source>
</evidence>
<keyword evidence="7 10" id="KW-0418">Kinase</keyword>
<keyword evidence="5 10" id="KW-0808">Transferase</keyword>
<keyword evidence="8 10" id="KW-0067">ATP-binding</keyword>
<protein>
    <recommendedName>
        <fullName evidence="4 10">Phosphoglycerate kinase</fullName>
        <ecNumber evidence="3 10">2.7.2.3</ecNumber>
    </recommendedName>
</protein>
<dbReference type="Gene3D" id="3.40.50.1260">
    <property type="entry name" value="Phosphoglycerate kinase, N-terminal domain"/>
    <property type="match status" value="2"/>
</dbReference>
<comment type="caution">
    <text evidence="12">The sequence shown here is derived from an EMBL/GenBank/DDBJ whole genome shotgun (WGS) entry which is preliminary data.</text>
</comment>
<evidence type="ECO:0000256" key="11">
    <source>
        <dbReference type="RuleBase" id="RU000532"/>
    </source>
</evidence>
<dbReference type="CDD" id="cd00318">
    <property type="entry name" value="Phosphoglycerate_kinase"/>
    <property type="match status" value="1"/>
</dbReference>
<comment type="similarity">
    <text evidence="10 11">Belongs to the phosphoglycerate kinase family.</text>
</comment>
<evidence type="ECO:0000256" key="9">
    <source>
        <dbReference type="ARBA" id="ARBA00023152"/>
    </source>
</evidence>
<evidence type="ECO:0000256" key="7">
    <source>
        <dbReference type="ARBA" id="ARBA00022777"/>
    </source>
</evidence>
<dbReference type="PRINTS" id="PR00477">
    <property type="entry name" value="PHGLYCKINASE"/>
</dbReference>
<feature type="binding site" evidence="10">
    <location>
        <position position="119"/>
    </location>
    <ligand>
        <name>substrate</name>
    </ligand>
</feature>
<comment type="subcellular location">
    <subcellularLocation>
        <location evidence="10">Cytoplasm</location>
    </subcellularLocation>
</comment>
<evidence type="ECO:0000256" key="8">
    <source>
        <dbReference type="ARBA" id="ARBA00022840"/>
    </source>
</evidence>
<feature type="binding site" evidence="10">
    <location>
        <begin position="22"/>
        <end position="24"/>
    </location>
    <ligand>
        <name>substrate</name>
    </ligand>
</feature>
<evidence type="ECO:0000256" key="6">
    <source>
        <dbReference type="ARBA" id="ARBA00022741"/>
    </source>
</evidence>
<evidence type="ECO:0000313" key="13">
    <source>
        <dbReference type="Proteomes" id="UP000248714"/>
    </source>
</evidence>
<feature type="binding site" evidence="10">
    <location>
        <position position="156"/>
    </location>
    <ligand>
        <name>substrate</name>
    </ligand>
</feature>
<dbReference type="RefSeq" id="WP_112231627.1">
    <property type="nucleotide sequence ID" value="NZ_QLTT01000013.1"/>
</dbReference>
<evidence type="ECO:0000256" key="1">
    <source>
        <dbReference type="ARBA" id="ARBA00000642"/>
    </source>
</evidence>
<dbReference type="Pfam" id="PF00162">
    <property type="entry name" value="PGK"/>
    <property type="match status" value="1"/>
</dbReference>
<dbReference type="InterPro" id="IPR015824">
    <property type="entry name" value="Phosphoglycerate_kinase_N"/>
</dbReference>
<evidence type="ECO:0000256" key="2">
    <source>
        <dbReference type="ARBA" id="ARBA00004838"/>
    </source>
</evidence>
<dbReference type="PANTHER" id="PTHR11406:SF23">
    <property type="entry name" value="PHOSPHOGLYCERATE KINASE 1, CHLOROPLASTIC-RELATED"/>
    <property type="match status" value="1"/>
</dbReference>
<dbReference type="Proteomes" id="UP000248714">
    <property type="component" value="Unassembled WGS sequence"/>
</dbReference>
<evidence type="ECO:0000256" key="5">
    <source>
        <dbReference type="ARBA" id="ARBA00022679"/>
    </source>
</evidence>
<dbReference type="SUPFAM" id="SSF53748">
    <property type="entry name" value="Phosphoglycerate kinase"/>
    <property type="match status" value="1"/>
</dbReference>
<sequence length="397" mass="41306">MKNLSDLLAEGVAGRRVLVRADLNVPLDGDKITDDGRVRASVPTIKALADAGARVVVTAHLGRPKGEPDPKFSLAPAAARLGELLGAEVALAGDLVGPSATSVVGALTDGGVVMLENVRFDARETSKDDAEREALADELASFADVFVSDGFGVVHRKQASVYDVAKKLPAYVGGLVDAELGVLRKLTDDLERPYVVVLGGAKVSDKLGVIANLLTKVDRLLIGGGMAYTFLRAQGHEVGKSLLQEDQLDQVKGFITEAGKRGVELVLPVDVLVTAEFGNTEHDVVGTDAIPADKMGLDIGPKSRELFASKLADARTVFWNGPMGVFEIETYAGGTRAVAEALVKSDAFTVVGGGDSAAAVRALGLPEDGFSHISTGGGASLEFLEGKELPGISVLEA</sequence>
<dbReference type="GO" id="GO:0016301">
    <property type="term" value="F:kinase activity"/>
    <property type="evidence" value="ECO:0007669"/>
    <property type="project" value="UniProtKB-KW"/>
</dbReference>
<evidence type="ECO:0000256" key="4">
    <source>
        <dbReference type="ARBA" id="ARBA00016471"/>
    </source>
</evidence>
<keyword evidence="13" id="KW-1185">Reference proteome</keyword>
<dbReference type="PIRSF" id="PIRSF000724">
    <property type="entry name" value="Pgk"/>
    <property type="match status" value="1"/>
</dbReference>
<dbReference type="HAMAP" id="MF_00145">
    <property type="entry name" value="Phosphoglyc_kinase"/>
    <property type="match status" value="1"/>
</dbReference>
<dbReference type="EMBL" id="QLTT01000013">
    <property type="protein sequence ID" value="RAS59903.1"/>
    <property type="molecule type" value="Genomic_DNA"/>
</dbReference>
<comment type="catalytic activity">
    <reaction evidence="1 10 11">
        <text>(2R)-3-phosphoglycerate + ATP = (2R)-3-phospho-glyceroyl phosphate + ADP</text>
        <dbReference type="Rhea" id="RHEA:14801"/>
        <dbReference type="ChEBI" id="CHEBI:30616"/>
        <dbReference type="ChEBI" id="CHEBI:57604"/>
        <dbReference type="ChEBI" id="CHEBI:58272"/>
        <dbReference type="ChEBI" id="CHEBI:456216"/>
        <dbReference type="EC" id="2.7.2.3"/>
    </reaction>
</comment>
<feature type="binding site" evidence="10">
    <location>
        <position position="206"/>
    </location>
    <ligand>
        <name>ATP</name>
        <dbReference type="ChEBI" id="CHEBI:30616"/>
    </ligand>
</feature>
<comment type="subunit">
    <text evidence="10">Monomer.</text>
</comment>
<accession>A0ABX9DZ05</accession>
<feature type="binding site" evidence="10">
    <location>
        <begin position="60"/>
        <end position="63"/>
    </location>
    <ligand>
        <name>substrate</name>
    </ligand>
</feature>
<feature type="binding site" evidence="10">
    <location>
        <position position="37"/>
    </location>
    <ligand>
        <name>substrate</name>
    </ligand>
</feature>
<reference evidence="12 13" key="1">
    <citation type="submission" date="2018-06" db="EMBL/GenBank/DDBJ databases">
        <title>Genomic Encyclopedia of Type Strains, Phase IV (KMG-IV): sequencing the most valuable type-strain genomes for metagenomic binning, comparative biology and taxonomic classification.</title>
        <authorList>
            <person name="Goeker M."/>
        </authorList>
    </citation>
    <scope>NUCLEOTIDE SEQUENCE [LARGE SCALE GENOMIC DNA]</scope>
    <source>
        <strain evidence="12 13">DSM 45479</strain>
    </source>
</reference>
<keyword evidence="9 10" id="KW-0324">Glycolysis</keyword>
<dbReference type="InterPro" id="IPR015911">
    <property type="entry name" value="Phosphoglycerate_kinase_CS"/>
</dbReference>
<keyword evidence="6 10" id="KW-0547">Nucleotide-binding</keyword>
<feature type="binding site" evidence="10">
    <location>
        <position position="296"/>
    </location>
    <ligand>
        <name>ATP</name>
        <dbReference type="ChEBI" id="CHEBI:30616"/>
    </ligand>
</feature>
<feature type="binding site" evidence="10">
    <location>
        <position position="327"/>
    </location>
    <ligand>
        <name>ATP</name>
        <dbReference type="ChEBI" id="CHEBI:30616"/>
    </ligand>
</feature>